<name>A0A6G8S3K6_9GAMM</name>
<dbReference type="Proteomes" id="UP000501939">
    <property type="component" value="Chromosome"/>
</dbReference>
<accession>A0A6G8S3K6</accession>
<dbReference type="RefSeq" id="WP_166323486.1">
    <property type="nucleotide sequence ID" value="NZ_CP049916.1"/>
</dbReference>
<reference evidence="2 3" key="1">
    <citation type="submission" date="2020-03" db="EMBL/GenBank/DDBJ databases">
        <authorList>
            <person name="Zhu W."/>
        </authorList>
    </citation>
    <scope>NUCLEOTIDE SEQUENCE [LARGE SCALE GENOMIC DNA]</scope>
    <source>
        <strain evidence="2 3">185</strain>
    </source>
</reference>
<dbReference type="KEGG" id="alj:G8D99_05850"/>
<evidence type="ECO:0000313" key="3">
    <source>
        <dbReference type="Proteomes" id="UP000501939"/>
    </source>
</evidence>
<evidence type="ECO:0000256" key="1">
    <source>
        <dbReference type="SAM" id="SignalP"/>
    </source>
</evidence>
<sequence length="199" mass="20898">MNKMAFNSVLIASLTLGLSLPSHAGLFGSKKESPSYDSSAVSQLAALKAQGMSHDFEPIEVGRLKNADCADLTVYASNAKREMQNLLDQADQHQAQQSSQGDSKKSGGLFSGLVSVASLGAKTLAVATGGPAIMGLANMGGQLTSSLTSHSSNKKAQAAQQAAAHNASEAQANYIVRKYKKHEADLENIQVYQNSKQCL</sequence>
<keyword evidence="3" id="KW-1185">Reference proteome</keyword>
<feature type="signal peptide" evidence="1">
    <location>
        <begin position="1"/>
        <end position="24"/>
    </location>
</feature>
<proteinExistence type="predicted"/>
<organism evidence="2 3">
    <name type="scientific">Acinetobacter lanii</name>
    <dbReference type="NCBI Taxonomy" id="2715163"/>
    <lineage>
        <taxon>Bacteria</taxon>
        <taxon>Pseudomonadati</taxon>
        <taxon>Pseudomonadota</taxon>
        <taxon>Gammaproteobacteria</taxon>
        <taxon>Moraxellales</taxon>
        <taxon>Moraxellaceae</taxon>
        <taxon>Acinetobacter</taxon>
    </lineage>
</organism>
<gene>
    <name evidence="2" type="ORF">G8D99_05850</name>
</gene>
<dbReference type="AlphaFoldDB" id="A0A6G8S3K6"/>
<keyword evidence="1" id="KW-0732">Signal</keyword>
<protein>
    <submittedName>
        <fullName evidence="2">Uncharacterized protein</fullName>
    </submittedName>
</protein>
<feature type="chain" id="PRO_5026094899" evidence="1">
    <location>
        <begin position="25"/>
        <end position="199"/>
    </location>
</feature>
<evidence type="ECO:0000313" key="2">
    <source>
        <dbReference type="EMBL" id="QIO08588.1"/>
    </source>
</evidence>
<dbReference type="EMBL" id="CP049916">
    <property type="protein sequence ID" value="QIO08588.1"/>
    <property type="molecule type" value="Genomic_DNA"/>
</dbReference>